<feature type="domain" description="BAAT/Acyl-CoA thioester hydrolase C-terminal" evidence="4">
    <location>
        <begin position="232"/>
        <end position="400"/>
    </location>
</feature>
<gene>
    <name evidence="5" type="ORF">HMPREF0444_1440</name>
</gene>
<comment type="similarity">
    <text evidence="1">Belongs to the C/M/P thioester hydrolase family.</text>
</comment>
<dbReference type="InterPro" id="IPR014940">
    <property type="entry name" value="BAAT_C"/>
</dbReference>
<dbReference type="GO" id="GO:0006637">
    <property type="term" value="P:acyl-CoA metabolic process"/>
    <property type="evidence" value="ECO:0007669"/>
    <property type="project" value="InterPro"/>
</dbReference>
<feature type="domain" description="Acyl-CoA thioester hydrolase/bile acid-CoA amino acid N-acetyltransferase" evidence="3">
    <location>
        <begin position="32"/>
        <end position="165"/>
    </location>
</feature>
<dbReference type="PANTHER" id="PTHR10824:SF4">
    <property type="entry name" value="ACYL-COENZYME A THIOESTERASE 1-LIKE"/>
    <property type="match status" value="1"/>
</dbReference>
<dbReference type="Pfam" id="PF08840">
    <property type="entry name" value="BAAT_C"/>
    <property type="match status" value="1"/>
</dbReference>
<dbReference type="HOGENOM" id="CLU_029849_3_0_9"/>
<dbReference type="Gene3D" id="3.40.50.1820">
    <property type="entry name" value="alpha/beta hydrolase"/>
    <property type="match status" value="1"/>
</dbReference>
<evidence type="ECO:0000259" key="3">
    <source>
        <dbReference type="Pfam" id="PF04775"/>
    </source>
</evidence>
<name>C8NHP5_9LACT</name>
<dbReference type="Gene3D" id="2.60.40.2240">
    <property type="entry name" value="Acyl-CoA thioester hydrolase/BAAT N-terminal domain"/>
    <property type="match status" value="1"/>
</dbReference>
<proteinExistence type="inferred from homology"/>
<dbReference type="GO" id="GO:0006631">
    <property type="term" value="P:fatty acid metabolic process"/>
    <property type="evidence" value="ECO:0007669"/>
    <property type="project" value="TreeGrafter"/>
</dbReference>
<accession>C8NHP5</accession>
<dbReference type="STRING" id="638301.HMPREF0444_1440"/>
<feature type="active site" description="Charge relay system" evidence="2">
    <location>
        <position position="354"/>
    </location>
</feature>
<dbReference type="Proteomes" id="UP000005926">
    <property type="component" value="Unassembled WGS sequence"/>
</dbReference>
<comment type="caution">
    <text evidence="5">The sequence shown here is derived from an EMBL/GenBank/DDBJ whole genome shotgun (WGS) entry which is preliminary data.</text>
</comment>
<dbReference type="InterPro" id="IPR029058">
    <property type="entry name" value="AB_hydrolase_fold"/>
</dbReference>
<evidence type="ECO:0000313" key="6">
    <source>
        <dbReference type="Proteomes" id="UP000005926"/>
    </source>
</evidence>
<keyword evidence="6" id="KW-1185">Reference proteome</keyword>
<dbReference type="eggNOG" id="COG1073">
    <property type="taxonomic scope" value="Bacteria"/>
</dbReference>
<keyword evidence="5" id="KW-0378">Hydrolase</keyword>
<protein>
    <submittedName>
        <fullName evidence="5">BAAT/acyl-CoA thioester hydrolase C-terminal domain protein</fullName>
    </submittedName>
</protein>
<feature type="active site" description="Charge relay system" evidence="2">
    <location>
        <position position="385"/>
    </location>
</feature>
<dbReference type="Pfam" id="PF04775">
    <property type="entry name" value="Bile_Hydr_Trans"/>
    <property type="match status" value="1"/>
</dbReference>
<dbReference type="InterPro" id="IPR006862">
    <property type="entry name" value="Thio_Ohase/aa_AcTrfase"/>
</dbReference>
<evidence type="ECO:0000256" key="2">
    <source>
        <dbReference type="PIRSR" id="PIRSR016521-1"/>
    </source>
</evidence>
<evidence type="ECO:0000256" key="1">
    <source>
        <dbReference type="ARBA" id="ARBA00006538"/>
    </source>
</evidence>
<evidence type="ECO:0000259" key="4">
    <source>
        <dbReference type="Pfam" id="PF08840"/>
    </source>
</evidence>
<dbReference type="PANTHER" id="PTHR10824">
    <property type="entry name" value="ACYL-COENZYME A THIOESTERASE-RELATED"/>
    <property type="match status" value="1"/>
</dbReference>
<organism evidence="5 6">
    <name type="scientific">Granulicatella adiacens ATCC 49175</name>
    <dbReference type="NCBI Taxonomy" id="638301"/>
    <lineage>
        <taxon>Bacteria</taxon>
        <taxon>Bacillati</taxon>
        <taxon>Bacillota</taxon>
        <taxon>Bacilli</taxon>
        <taxon>Lactobacillales</taxon>
        <taxon>Carnobacteriaceae</taxon>
        <taxon>Granulicatella</taxon>
    </lineage>
</organism>
<dbReference type="EMBL" id="ACKZ01000021">
    <property type="protein sequence ID" value="EEW36708.1"/>
    <property type="molecule type" value="Genomic_DNA"/>
</dbReference>
<dbReference type="InterPro" id="IPR016662">
    <property type="entry name" value="Acyl-CoA_thioEstase_long-chain"/>
</dbReference>
<dbReference type="AlphaFoldDB" id="C8NHP5"/>
<dbReference type="SUPFAM" id="SSF53474">
    <property type="entry name" value="alpha/beta-Hydrolases"/>
    <property type="match status" value="1"/>
</dbReference>
<evidence type="ECO:0000313" key="5">
    <source>
        <dbReference type="EMBL" id="EEW36708.1"/>
    </source>
</evidence>
<dbReference type="InterPro" id="IPR042490">
    <property type="entry name" value="Thio_Ohase/BAAT_N"/>
</dbReference>
<dbReference type="GO" id="GO:0047617">
    <property type="term" value="F:fatty acyl-CoA hydrolase activity"/>
    <property type="evidence" value="ECO:0007669"/>
    <property type="project" value="TreeGrafter"/>
</dbReference>
<sequence length="433" mass="49741">MSTVIKIMRAFKKGRILVSYEIVINDPKQIMDERLDIYIKGFEGFEKVTIILETKCFYNINAPMNFSEATYWKSEAIYLSDASGVVSVNTSTSIGGDYLGVRDMGLFETLRPIEVVKQKRVIDLNRVQLKEKVTYQITALLANRIIAQESFDRWYKKESIQYMDIIKNAWQGRLFFEEPNNPRAAIIVLSGSDGGIEKAQNIAMLLSNYGFVTMAISYFGMRKQPSDLNQIPIESIEEALQYLKQLEFVDGFNIGIYGRSKGAELALLSLTKYSGLKCAVLNSPSDRVYEGLRGKMNAKHSSWTYEDKEVPYKPFRWIEVIKNKLFKIPMKDKTGIMELEKVKCPLLLISSFRDEVWNSFDAAMNILTKVNSLNKKLVLTTELGHMNTISYLPNTRYNNRSDKIYGEAIVSWKSTVSWFIEHLMKEHKTENVI</sequence>
<dbReference type="PIRSF" id="PIRSF016521">
    <property type="entry name" value="Acyl-CoA_hydro"/>
    <property type="match status" value="1"/>
</dbReference>
<reference evidence="5 6" key="1">
    <citation type="submission" date="2009-08" db="EMBL/GenBank/DDBJ databases">
        <authorList>
            <person name="Muzny D."/>
            <person name="Qin X."/>
            <person name="Deng J."/>
            <person name="Jiang H."/>
            <person name="Liu Y."/>
            <person name="Qu J."/>
            <person name="Song X.-Z."/>
            <person name="Zhang L."/>
            <person name="Thornton R."/>
            <person name="Coyle M."/>
            <person name="Francisco L."/>
            <person name="Jackson L."/>
            <person name="Javaid M."/>
            <person name="Korchina V."/>
            <person name="Kovar C."/>
            <person name="Mata R."/>
            <person name="Mathew T."/>
            <person name="Ngo R."/>
            <person name="Nguyen L."/>
            <person name="Nguyen N."/>
            <person name="Okwuonu G."/>
            <person name="Ongeri F."/>
            <person name="Pham C."/>
            <person name="Simmons D."/>
            <person name="Wilczek-Boney K."/>
            <person name="Hale W."/>
            <person name="Jakkamsetti A."/>
            <person name="Pham P."/>
            <person name="Ruth R."/>
            <person name="San Lucas F."/>
            <person name="Warren J."/>
            <person name="Zhang J."/>
            <person name="Zhao Z."/>
            <person name="Zhou C."/>
            <person name="Zhu D."/>
            <person name="Lee S."/>
            <person name="Bess C."/>
            <person name="Blankenburg K."/>
            <person name="Forbes L."/>
            <person name="Fu Q."/>
            <person name="Gubbala S."/>
            <person name="Hirani K."/>
            <person name="Jayaseelan J.C."/>
            <person name="Lara F."/>
            <person name="Munidasa M."/>
            <person name="Palculict T."/>
            <person name="Patil S."/>
            <person name="Pu L.-L."/>
            <person name="Saada N."/>
            <person name="Tang L."/>
            <person name="Weissenberger G."/>
            <person name="Zhu Y."/>
            <person name="Hemphill L."/>
            <person name="Shang Y."/>
            <person name="Youmans B."/>
            <person name="Ayvaz T."/>
            <person name="Ross M."/>
            <person name="Santibanez J."/>
            <person name="Aqrawi P."/>
            <person name="Gross S."/>
            <person name="Joshi V."/>
            <person name="Fowler G."/>
            <person name="Nazareth L."/>
            <person name="Reid J."/>
            <person name="Worley K."/>
            <person name="Petrosino J."/>
            <person name="Highlander S."/>
            <person name="Gibbs R."/>
        </authorList>
    </citation>
    <scope>NUCLEOTIDE SEQUENCE [LARGE SCALE GENOMIC DNA]</scope>
    <source>
        <strain evidence="5 6">ATCC 49175</strain>
    </source>
</reference>
<feature type="active site" description="Charge relay system" evidence="2">
    <location>
        <position position="260"/>
    </location>
</feature>